<keyword evidence="1" id="KW-0732">Signal</keyword>
<evidence type="ECO:0000313" key="3">
    <source>
        <dbReference type="Proteomes" id="UP000298337"/>
    </source>
</evidence>
<name>A0A4Z0PC48_9BACT</name>
<dbReference type="OrthoDB" id="864079at2"/>
<dbReference type="NCBIfam" id="TIGR04183">
    <property type="entry name" value="Por_Secre_tail"/>
    <property type="match status" value="1"/>
</dbReference>
<comment type="caution">
    <text evidence="2">The sequence shown here is derived from an EMBL/GenBank/DDBJ whole genome shotgun (WGS) entry which is preliminary data.</text>
</comment>
<keyword evidence="3" id="KW-1185">Reference proteome</keyword>
<feature type="chain" id="PRO_5021434390" evidence="1">
    <location>
        <begin position="25"/>
        <end position="475"/>
    </location>
</feature>
<reference evidence="2 3" key="1">
    <citation type="submission" date="2019-04" db="EMBL/GenBank/DDBJ databases">
        <authorList>
            <person name="Feng G."/>
            <person name="Zhang J."/>
            <person name="Zhu H."/>
        </authorList>
    </citation>
    <scope>NUCLEOTIDE SEQUENCE [LARGE SCALE GENOMIC DNA]</scope>
    <source>
        <strain evidence="2 3">92R-1</strain>
    </source>
</reference>
<organism evidence="2 3">
    <name type="scientific">Hymenobacter fodinae</name>
    <dbReference type="NCBI Taxonomy" id="2510796"/>
    <lineage>
        <taxon>Bacteria</taxon>
        <taxon>Pseudomonadati</taxon>
        <taxon>Bacteroidota</taxon>
        <taxon>Cytophagia</taxon>
        <taxon>Cytophagales</taxon>
        <taxon>Hymenobacteraceae</taxon>
        <taxon>Hymenobacter</taxon>
    </lineage>
</organism>
<evidence type="ECO:0000256" key="1">
    <source>
        <dbReference type="SAM" id="SignalP"/>
    </source>
</evidence>
<proteinExistence type="predicted"/>
<dbReference type="AlphaFoldDB" id="A0A4Z0PC48"/>
<dbReference type="InterPro" id="IPR026444">
    <property type="entry name" value="Secre_tail"/>
</dbReference>
<feature type="signal peptide" evidence="1">
    <location>
        <begin position="1"/>
        <end position="24"/>
    </location>
</feature>
<protein>
    <submittedName>
        <fullName evidence="2">T9SS type A sorting domain-containing protein</fullName>
    </submittedName>
</protein>
<dbReference type="Proteomes" id="UP000298337">
    <property type="component" value="Unassembled WGS sequence"/>
</dbReference>
<dbReference type="EMBL" id="SRLA01000001">
    <property type="protein sequence ID" value="TGE10225.1"/>
    <property type="molecule type" value="Genomic_DNA"/>
</dbReference>
<evidence type="ECO:0000313" key="2">
    <source>
        <dbReference type="EMBL" id="TGE10225.1"/>
    </source>
</evidence>
<accession>A0A4Z0PC48</accession>
<sequence>MKRNTVRFLSLLLGCFCLATQAWATHAAGGEILYEPIPGSGSRYHVIMRLYQNTAGTPVRFGEQVPLICSKNSCDGTGTGSFKVDLLRTRRLAPDVVRCNDETFETHVFEGDVELPTARWTLSTFAENRSLGIRNIGQSNTHNLYIESFLDNSTGLVNSSPKFTAYKLPYLGGNQLSQYSSSAFDIDGDSLVYQVVAPLENMAARINQAACPNEISPYRAAPHFTVDAATGALLPTSARIELGEYLLPIRVDEYRKLNNVWTKIGSVTRDQIYWLNRSTNSTPTITGLTVNSSTTTQPLEQIIKVNPGRTVALTLTASDTDTGQKLRFVSDVPTIVPGTAIQTLNATQARLTWAVPTNLPFGRYRLTVAVADDGCPLNASEVRTITFLVTDQVLATTTGRPLYLPASPNPFRSQVSFKLSTPQTVTITDGLGRLVEHVTSRTDGTVTWHPTSSVAPGMYFARSADGKQLVRLVRE</sequence>
<gene>
    <name evidence="2" type="ORF">EU556_05235</name>
</gene>